<keyword evidence="1" id="KW-0479">Metal-binding</keyword>
<dbReference type="InterPro" id="IPR036236">
    <property type="entry name" value="Znf_C2H2_sf"/>
</dbReference>
<proteinExistence type="predicted"/>
<feature type="region of interest" description="Disordered" evidence="2">
    <location>
        <begin position="83"/>
        <end position="110"/>
    </location>
</feature>
<name>A0A0N4XWZ5_NIPBR</name>
<dbReference type="EMBL" id="UYSL01019891">
    <property type="protein sequence ID" value="VDL71049.1"/>
    <property type="molecule type" value="Genomic_DNA"/>
</dbReference>
<keyword evidence="5" id="KW-1185">Reference proteome</keyword>
<feature type="compositionally biased region" description="Polar residues" evidence="2">
    <location>
        <begin position="84"/>
        <end position="95"/>
    </location>
</feature>
<evidence type="ECO:0000313" key="4">
    <source>
        <dbReference type="EMBL" id="VDL71049.1"/>
    </source>
</evidence>
<keyword evidence="1" id="KW-0863">Zinc-finger</keyword>
<evidence type="ECO:0000313" key="5">
    <source>
        <dbReference type="Proteomes" id="UP000271162"/>
    </source>
</evidence>
<dbReference type="AlphaFoldDB" id="A0A0N4XWZ5"/>
<dbReference type="Proteomes" id="UP000271162">
    <property type="component" value="Unassembled WGS sequence"/>
</dbReference>
<dbReference type="SUPFAM" id="SSF57667">
    <property type="entry name" value="beta-beta-alpha zinc fingers"/>
    <property type="match status" value="1"/>
</dbReference>
<sequence length="220" mass="25558">MSVFRNRGNILPDSFQKNCVFFRTAKTEDILPPCTPEKSVELCFHCIEGLECVDHPGRRKMQAGVTCFADDDFNLVDEHHIKNFHQSPDDTNSPGTVKVKQEPCEEQSRASPSIKVKWNNSGKRSLKSVFDLHREFYKFLVTLEPHYHELFSRFREKTFICDVCDAAFTLKQNVQSHLFIYHVQKDGSMKQHTRLMYKCSSCEKCEMLRFVAKKVVMSGH</sequence>
<feature type="compositionally biased region" description="Basic and acidic residues" evidence="2">
    <location>
        <begin position="99"/>
        <end position="108"/>
    </location>
</feature>
<evidence type="ECO:0000313" key="6">
    <source>
        <dbReference type="WBParaSite" id="NBR_0000745901-mRNA-1"/>
    </source>
</evidence>
<keyword evidence="1" id="KW-0862">Zinc</keyword>
<accession>A0A0N4XWZ5</accession>
<reference evidence="4 5" key="2">
    <citation type="submission" date="2018-11" db="EMBL/GenBank/DDBJ databases">
        <authorList>
            <consortium name="Pathogen Informatics"/>
        </authorList>
    </citation>
    <scope>NUCLEOTIDE SEQUENCE [LARGE SCALE GENOMIC DNA]</scope>
</reference>
<evidence type="ECO:0000259" key="3">
    <source>
        <dbReference type="PROSITE" id="PS50157"/>
    </source>
</evidence>
<dbReference type="Gene3D" id="3.30.160.60">
    <property type="entry name" value="Classic Zinc Finger"/>
    <property type="match status" value="1"/>
</dbReference>
<evidence type="ECO:0000256" key="1">
    <source>
        <dbReference type="PROSITE-ProRule" id="PRU00042"/>
    </source>
</evidence>
<protein>
    <submittedName>
        <fullName evidence="6">C2H2-type domain-containing protein</fullName>
    </submittedName>
</protein>
<evidence type="ECO:0000256" key="2">
    <source>
        <dbReference type="SAM" id="MobiDB-lite"/>
    </source>
</evidence>
<dbReference type="PROSITE" id="PS00028">
    <property type="entry name" value="ZINC_FINGER_C2H2_1"/>
    <property type="match status" value="1"/>
</dbReference>
<dbReference type="InterPro" id="IPR013087">
    <property type="entry name" value="Znf_C2H2_type"/>
</dbReference>
<dbReference type="WBParaSite" id="NBR_0000745901-mRNA-1">
    <property type="protein sequence ID" value="NBR_0000745901-mRNA-1"/>
    <property type="gene ID" value="NBR_0000745901"/>
</dbReference>
<dbReference type="GO" id="GO:0008270">
    <property type="term" value="F:zinc ion binding"/>
    <property type="evidence" value="ECO:0007669"/>
    <property type="project" value="UniProtKB-KW"/>
</dbReference>
<organism evidence="6">
    <name type="scientific">Nippostrongylus brasiliensis</name>
    <name type="common">Rat hookworm</name>
    <dbReference type="NCBI Taxonomy" id="27835"/>
    <lineage>
        <taxon>Eukaryota</taxon>
        <taxon>Metazoa</taxon>
        <taxon>Ecdysozoa</taxon>
        <taxon>Nematoda</taxon>
        <taxon>Chromadorea</taxon>
        <taxon>Rhabditida</taxon>
        <taxon>Rhabditina</taxon>
        <taxon>Rhabditomorpha</taxon>
        <taxon>Strongyloidea</taxon>
        <taxon>Heligmosomidae</taxon>
        <taxon>Nippostrongylus</taxon>
    </lineage>
</organism>
<feature type="domain" description="C2H2-type" evidence="3">
    <location>
        <begin position="159"/>
        <end position="187"/>
    </location>
</feature>
<reference evidence="6" key="1">
    <citation type="submission" date="2017-02" db="UniProtKB">
        <authorList>
            <consortium name="WormBaseParasite"/>
        </authorList>
    </citation>
    <scope>IDENTIFICATION</scope>
</reference>
<gene>
    <name evidence="4" type="ORF">NBR_LOCUS7460</name>
</gene>
<dbReference type="PROSITE" id="PS50157">
    <property type="entry name" value="ZINC_FINGER_C2H2_2"/>
    <property type="match status" value="1"/>
</dbReference>